<protein>
    <submittedName>
        <fullName evidence="1">Uncharacterized protein</fullName>
    </submittedName>
</protein>
<dbReference type="AlphaFoldDB" id="A0A4R2HKC9"/>
<keyword evidence="2" id="KW-1185">Reference proteome</keyword>
<dbReference type="EMBL" id="SLWN01000005">
    <property type="protein sequence ID" value="TCO30112.1"/>
    <property type="molecule type" value="Genomic_DNA"/>
</dbReference>
<organism evidence="1 2">
    <name type="scientific">Kribbella steppae</name>
    <dbReference type="NCBI Taxonomy" id="2512223"/>
    <lineage>
        <taxon>Bacteria</taxon>
        <taxon>Bacillati</taxon>
        <taxon>Actinomycetota</taxon>
        <taxon>Actinomycetes</taxon>
        <taxon>Propionibacteriales</taxon>
        <taxon>Kribbellaceae</taxon>
        <taxon>Kribbella</taxon>
    </lineage>
</organism>
<dbReference type="Proteomes" id="UP000294508">
    <property type="component" value="Unassembled WGS sequence"/>
</dbReference>
<name>A0A4R2HKC9_9ACTN</name>
<evidence type="ECO:0000313" key="1">
    <source>
        <dbReference type="EMBL" id="TCO30112.1"/>
    </source>
</evidence>
<comment type="caution">
    <text evidence="1">The sequence shown here is derived from an EMBL/GenBank/DDBJ whole genome shotgun (WGS) entry which is preliminary data.</text>
</comment>
<sequence length="123" mass="13722">MLNHWVPVGDMGVMLSMRFEGLDPTKPFVDATPMSRSPRTTDLPALATAALKAYGIHHPRYLRLWSAEPRIRGTHPDRRFLAAPVSELQPRDVPPELALTRAASVDHYDEAQRAYDAVDAAHP</sequence>
<gene>
    <name evidence="1" type="ORF">EV652_105106</name>
</gene>
<evidence type="ECO:0000313" key="2">
    <source>
        <dbReference type="Proteomes" id="UP000294508"/>
    </source>
</evidence>
<proteinExistence type="predicted"/>
<accession>A0A4R2HKC9</accession>
<reference evidence="1 2" key="1">
    <citation type="journal article" date="2015" name="Stand. Genomic Sci.">
        <title>Genomic Encyclopedia of Bacterial and Archaeal Type Strains, Phase III: the genomes of soil and plant-associated and newly described type strains.</title>
        <authorList>
            <person name="Whitman W.B."/>
            <person name="Woyke T."/>
            <person name="Klenk H.P."/>
            <person name="Zhou Y."/>
            <person name="Lilburn T.G."/>
            <person name="Beck B.J."/>
            <person name="De Vos P."/>
            <person name="Vandamme P."/>
            <person name="Eisen J.A."/>
            <person name="Garrity G."/>
            <person name="Hugenholtz P."/>
            <person name="Kyrpides N.C."/>
        </authorList>
    </citation>
    <scope>NUCLEOTIDE SEQUENCE [LARGE SCALE GENOMIC DNA]</scope>
    <source>
        <strain evidence="1 2">VKM Ac-2572</strain>
    </source>
</reference>